<sequence>YSFLGRSIRLRMGDDAAEELLPKVDESIDNKRASYTVVKLLGKGGYGAVYEVIRCKDGKRLAMKCETVTVRKNVLIMDCKVLKATAALESKHFARPIDRGRLQGRFNYLIMKLLGKNLWDLRVERAELRFTLNTALKAAEQSLVAIENLHRAGFLHRDIKPGNFAIGKKEEEEGQVIFLLDFGLCRQFAVKDKDIRLPRDTAPFRGTTRYAPLAAMKSQEQSRKDDIEGWLYMILEWTSGELPWSHLGRECKEQVLKMKQEVRDIGNSNRNRLFANCPKKHYEKIMEYVDSLQYVDIPDYKFVHFVIVSMYKAYRIEAGAPVDWDMANSYSGPYEVPGDGCPANLKTTVATGADESLKSSKCFNNSSKISKGKHKAPSKRPLAGSKRKKGSGAPLSRQSNQETPESKPIDGERDESYKKKRGGDESSKRRKRGAQAKSENAAGRSENAGGKSENLNGDGEADGDNTGITGQTTTPAR</sequence>
<dbReference type="GO" id="GO:0004672">
    <property type="term" value="F:protein kinase activity"/>
    <property type="evidence" value="ECO:0007669"/>
    <property type="project" value="InterPro"/>
</dbReference>
<dbReference type="Pfam" id="PF00069">
    <property type="entry name" value="Pkinase"/>
    <property type="match status" value="1"/>
</dbReference>
<dbReference type="PROSITE" id="PS50011">
    <property type="entry name" value="PROTEIN_KINASE_DOM"/>
    <property type="match status" value="1"/>
</dbReference>
<dbReference type="SUPFAM" id="SSF56112">
    <property type="entry name" value="Protein kinase-like (PK-like)"/>
    <property type="match status" value="1"/>
</dbReference>
<dbReference type="Gene3D" id="1.10.510.10">
    <property type="entry name" value="Transferase(Phosphotransferase) domain 1"/>
    <property type="match status" value="1"/>
</dbReference>
<evidence type="ECO:0000256" key="1">
    <source>
        <dbReference type="PROSITE-ProRule" id="PRU10141"/>
    </source>
</evidence>
<keyword evidence="5" id="KW-1185">Reference proteome</keyword>
<keyword evidence="1" id="KW-0547">Nucleotide-binding</keyword>
<keyword evidence="1" id="KW-0067">ATP-binding</keyword>
<accession>A0AAV5U0C4</accession>
<name>A0AAV5U0C4_9BILA</name>
<organism evidence="4 5">
    <name type="scientific">Pristionchus entomophagus</name>
    <dbReference type="NCBI Taxonomy" id="358040"/>
    <lineage>
        <taxon>Eukaryota</taxon>
        <taxon>Metazoa</taxon>
        <taxon>Ecdysozoa</taxon>
        <taxon>Nematoda</taxon>
        <taxon>Chromadorea</taxon>
        <taxon>Rhabditida</taxon>
        <taxon>Rhabditina</taxon>
        <taxon>Diplogasteromorpha</taxon>
        <taxon>Diplogasteroidea</taxon>
        <taxon>Neodiplogasteridae</taxon>
        <taxon>Pristionchus</taxon>
    </lineage>
</organism>
<dbReference type="AlphaFoldDB" id="A0AAV5U0C4"/>
<proteinExistence type="predicted"/>
<feature type="compositionally biased region" description="Polar residues" evidence="2">
    <location>
        <begin position="466"/>
        <end position="477"/>
    </location>
</feature>
<dbReference type="FunFam" id="1.10.510.10:FF:000932">
    <property type="entry name" value="Protein CBG09188"/>
    <property type="match status" value="1"/>
</dbReference>
<feature type="non-terminal residue" evidence="4">
    <location>
        <position position="1"/>
    </location>
</feature>
<feature type="region of interest" description="Disordered" evidence="2">
    <location>
        <begin position="356"/>
        <end position="477"/>
    </location>
</feature>
<feature type="binding site" evidence="1">
    <location>
        <position position="72"/>
    </location>
    <ligand>
        <name>ATP</name>
        <dbReference type="ChEBI" id="CHEBI:30616"/>
    </ligand>
</feature>
<evidence type="ECO:0000313" key="5">
    <source>
        <dbReference type="Proteomes" id="UP001432027"/>
    </source>
</evidence>
<feature type="compositionally biased region" description="Basic and acidic residues" evidence="2">
    <location>
        <begin position="404"/>
        <end position="427"/>
    </location>
</feature>
<dbReference type="InterPro" id="IPR050235">
    <property type="entry name" value="CK1_Ser-Thr_kinase"/>
</dbReference>
<reference evidence="4" key="1">
    <citation type="submission" date="2023-10" db="EMBL/GenBank/DDBJ databases">
        <title>Genome assembly of Pristionchus species.</title>
        <authorList>
            <person name="Yoshida K."/>
            <person name="Sommer R.J."/>
        </authorList>
    </citation>
    <scope>NUCLEOTIDE SEQUENCE</scope>
    <source>
        <strain evidence="4">RS0144</strain>
    </source>
</reference>
<dbReference type="SMART" id="SM00220">
    <property type="entry name" value="S_TKc"/>
    <property type="match status" value="1"/>
</dbReference>
<feature type="compositionally biased region" description="Polar residues" evidence="2">
    <location>
        <begin position="359"/>
        <end position="369"/>
    </location>
</feature>
<protein>
    <recommendedName>
        <fullName evidence="3">Protein kinase domain-containing protein</fullName>
    </recommendedName>
</protein>
<dbReference type="PANTHER" id="PTHR11909">
    <property type="entry name" value="CASEIN KINASE-RELATED"/>
    <property type="match status" value="1"/>
</dbReference>
<dbReference type="EMBL" id="BTSX01000005">
    <property type="protein sequence ID" value="GMT00296.1"/>
    <property type="molecule type" value="Genomic_DNA"/>
</dbReference>
<evidence type="ECO:0000313" key="4">
    <source>
        <dbReference type="EMBL" id="GMT00296.1"/>
    </source>
</evidence>
<evidence type="ECO:0000256" key="2">
    <source>
        <dbReference type="SAM" id="MobiDB-lite"/>
    </source>
</evidence>
<dbReference type="GO" id="GO:0005524">
    <property type="term" value="F:ATP binding"/>
    <property type="evidence" value="ECO:0007669"/>
    <property type="project" value="UniProtKB-UniRule"/>
</dbReference>
<gene>
    <name evidence="4" type="ORF">PENTCL1PPCAC_22470</name>
</gene>
<dbReference type="InterPro" id="IPR000719">
    <property type="entry name" value="Prot_kinase_dom"/>
</dbReference>
<comment type="caution">
    <text evidence="4">The sequence shown here is derived from an EMBL/GenBank/DDBJ whole genome shotgun (WGS) entry which is preliminary data.</text>
</comment>
<dbReference type="PROSITE" id="PS00107">
    <property type="entry name" value="PROTEIN_KINASE_ATP"/>
    <property type="match status" value="1"/>
</dbReference>
<dbReference type="InterPro" id="IPR017441">
    <property type="entry name" value="Protein_kinase_ATP_BS"/>
</dbReference>
<dbReference type="Proteomes" id="UP001432027">
    <property type="component" value="Unassembled WGS sequence"/>
</dbReference>
<feature type="domain" description="Protein kinase" evidence="3">
    <location>
        <begin position="35"/>
        <end position="303"/>
    </location>
</feature>
<evidence type="ECO:0000259" key="3">
    <source>
        <dbReference type="PROSITE" id="PS50011"/>
    </source>
</evidence>
<dbReference type="InterPro" id="IPR011009">
    <property type="entry name" value="Kinase-like_dom_sf"/>
</dbReference>